<feature type="compositionally biased region" description="Basic and acidic residues" evidence="3">
    <location>
        <begin position="1335"/>
        <end position="1347"/>
    </location>
</feature>
<feature type="region of interest" description="Disordered" evidence="3">
    <location>
        <begin position="1674"/>
        <end position="1864"/>
    </location>
</feature>
<reference evidence="6" key="1">
    <citation type="submission" date="2018-11" db="EMBL/GenBank/DDBJ databases">
        <authorList>
            <person name="Alioto T."/>
            <person name="Alioto T."/>
        </authorList>
    </citation>
    <scope>NUCLEOTIDE SEQUENCE</scope>
</reference>
<accession>A0A8B6BYE1</accession>
<feature type="region of interest" description="Disordered" evidence="3">
    <location>
        <begin position="160"/>
        <end position="184"/>
    </location>
</feature>
<feature type="region of interest" description="Disordered" evidence="3">
    <location>
        <begin position="424"/>
        <end position="456"/>
    </location>
</feature>
<feature type="compositionally biased region" description="Acidic residues" evidence="3">
    <location>
        <begin position="1203"/>
        <end position="1226"/>
    </location>
</feature>
<feature type="region of interest" description="Disordered" evidence="3">
    <location>
        <begin position="1598"/>
        <end position="1626"/>
    </location>
</feature>
<dbReference type="GO" id="GO:0003678">
    <property type="term" value="F:DNA helicase activity"/>
    <property type="evidence" value="ECO:0007669"/>
    <property type="project" value="UniProtKB-EC"/>
</dbReference>
<feature type="compositionally biased region" description="Polar residues" evidence="3">
    <location>
        <begin position="1800"/>
        <end position="1810"/>
    </location>
</feature>
<dbReference type="Proteomes" id="UP000596742">
    <property type="component" value="Unassembled WGS sequence"/>
</dbReference>
<gene>
    <name evidence="6" type="ORF">MGAL_10B067383</name>
</gene>
<keyword evidence="1 6" id="KW-0378">Hydrolase</keyword>
<keyword evidence="7" id="KW-1185">Reference proteome</keyword>
<feature type="region of interest" description="Disordered" evidence="3">
    <location>
        <begin position="334"/>
        <end position="372"/>
    </location>
</feature>
<dbReference type="InterPro" id="IPR027417">
    <property type="entry name" value="P-loop_NTPase"/>
</dbReference>
<dbReference type="CDD" id="cd18793">
    <property type="entry name" value="SF2_C_SNF"/>
    <property type="match status" value="1"/>
</dbReference>
<comment type="caution">
    <text evidence="6">The sequence shown here is derived from an EMBL/GenBank/DDBJ whole genome shotgun (WGS) entry which is preliminary data.</text>
</comment>
<dbReference type="InterPro" id="IPR014001">
    <property type="entry name" value="Helicase_ATP-bd"/>
</dbReference>
<keyword evidence="2" id="KW-0802">TPR repeat</keyword>
<dbReference type="CDD" id="cd18001">
    <property type="entry name" value="DEXHc_ERCC6L"/>
    <property type="match status" value="1"/>
</dbReference>
<dbReference type="GO" id="GO:0016787">
    <property type="term" value="F:hydrolase activity"/>
    <property type="evidence" value="ECO:0007669"/>
    <property type="project" value="UniProtKB-KW"/>
</dbReference>
<proteinExistence type="predicted"/>
<feature type="region of interest" description="Disordered" evidence="3">
    <location>
        <begin position="1191"/>
        <end position="1347"/>
    </location>
</feature>
<dbReference type="OrthoDB" id="413460at2759"/>
<feature type="compositionally biased region" description="Polar residues" evidence="3">
    <location>
        <begin position="160"/>
        <end position="173"/>
    </location>
</feature>
<dbReference type="InterPro" id="IPR001650">
    <property type="entry name" value="Helicase_C-like"/>
</dbReference>
<evidence type="ECO:0000256" key="3">
    <source>
        <dbReference type="SAM" id="MobiDB-lite"/>
    </source>
</evidence>
<feature type="repeat" description="TPR" evidence="2">
    <location>
        <begin position="280"/>
        <end position="313"/>
    </location>
</feature>
<dbReference type="GO" id="GO:0005524">
    <property type="term" value="F:ATP binding"/>
    <property type="evidence" value="ECO:0007669"/>
    <property type="project" value="InterPro"/>
</dbReference>
<dbReference type="InterPro" id="IPR049730">
    <property type="entry name" value="SNF2/RAD54-like_C"/>
</dbReference>
<evidence type="ECO:0000313" key="6">
    <source>
        <dbReference type="EMBL" id="VDH97718.1"/>
    </source>
</evidence>
<name>A0A8B6BYE1_MYTGA</name>
<dbReference type="PANTHER" id="PTHR45629">
    <property type="entry name" value="SNF2/RAD54 FAMILY MEMBER"/>
    <property type="match status" value="1"/>
</dbReference>
<feature type="compositionally biased region" description="Basic and acidic residues" evidence="3">
    <location>
        <begin position="81"/>
        <end position="92"/>
    </location>
</feature>
<dbReference type="PROSITE" id="PS50005">
    <property type="entry name" value="TPR"/>
    <property type="match status" value="4"/>
</dbReference>
<dbReference type="PROSITE" id="PS51192">
    <property type="entry name" value="HELICASE_ATP_BIND_1"/>
    <property type="match status" value="1"/>
</dbReference>
<feature type="compositionally biased region" description="Basic and acidic residues" evidence="3">
    <location>
        <begin position="1701"/>
        <end position="1714"/>
    </location>
</feature>
<evidence type="ECO:0000256" key="2">
    <source>
        <dbReference type="PROSITE-ProRule" id="PRU00339"/>
    </source>
</evidence>
<dbReference type="InterPro" id="IPR011990">
    <property type="entry name" value="TPR-like_helical_dom_sf"/>
</dbReference>
<feature type="compositionally biased region" description="Polar residues" evidence="3">
    <location>
        <begin position="1683"/>
        <end position="1697"/>
    </location>
</feature>
<feature type="region of interest" description="Disordered" evidence="3">
    <location>
        <begin position="81"/>
        <end position="107"/>
    </location>
</feature>
<evidence type="ECO:0000259" key="4">
    <source>
        <dbReference type="PROSITE" id="PS51192"/>
    </source>
</evidence>
<protein>
    <submittedName>
        <fullName evidence="6">DNA excision repair protein ERCC-6-like</fullName>
        <ecNumber evidence="6">3.6.4.12</ecNumber>
    </submittedName>
</protein>
<dbReference type="Gene3D" id="3.40.50.300">
    <property type="entry name" value="P-loop containing nucleotide triphosphate hydrolases"/>
    <property type="match status" value="1"/>
</dbReference>
<evidence type="ECO:0000313" key="7">
    <source>
        <dbReference type="Proteomes" id="UP000596742"/>
    </source>
</evidence>
<feature type="repeat" description="TPR" evidence="2">
    <location>
        <begin position="1870"/>
        <end position="1903"/>
    </location>
</feature>
<organism evidence="6 7">
    <name type="scientific">Mytilus galloprovincialis</name>
    <name type="common">Mediterranean mussel</name>
    <dbReference type="NCBI Taxonomy" id="29158"/>
    <lineage>
        <taxon>Eukaryota</taxon>
        <taxon>Metazoa</taxon>
        <taxon>Spiralia</taxon>
        <taxon>Lophotrochozoa</taxon>
        <taxon>Mollusca</taxon>
        <taxon>Bivalvia</taxon>
        <taxon>Autobranchia</taxon>
        <taxon>Pteriomorphia</taxon>
        <taxon>Mytilida</taxon>
        <taxon>Mytiloidea</taxon>
        <taxon>Mytilidae</taxon>
        <taxon>Mytilinae</taxon>
        <taxon>Mytilus</taxon>
    </lineage>
</organism>
<dbReference type="PANTHER" id="PTHR45629:SF7">
    <property type="entry name" value="DNA EXCISION REPAIR PROTEIN ERCC-6-RELATED"/>
    <property type="match status" value="1"/>
</dbReference>
<feature type="compositionally biased region" description="Basic and acidic residues" evidence="3">
    <location>
        <begin position="1231"/>
        <end position="1241"/>
    </location>
</feature>
<evidence type="ECO:0000259" key="5">
    <source>
        <dbReference type="PROSITE" id="PS51194"/>
    </source>
</evidence>
<dbReference type="FunFam" id="3.40.50.10810:FF:000094">
    <property type="entry name" value="DNA excision repair protein ERCC-6"/>
    <property type="match status" value="1"/>
</dbReference>
<feature type="compositionally biased region" description="Basic and acidic residues" evidence="3">
    <location>
        <begin position="1304"/>
        <end position="1316"/>
    </location>
</feature>
<dbReference type="EC" id="3.6.4.12" evidence="6"/>
<dbReference type="InterPro" id="IPR050496">
    <property type="entry name" value="SNF2_RAD54_helicase_repair"/>
</dbReference>
<feature type="compositionally biased region" description="Basic and acidic residues" evidence="3">
    <location>
        <begin position="431"/>
        <end position="444"/>
    </location>
</feature>
<dbReference type="InterPro" id="IPR038718">
    <property type="entry name" value="SNF2-like_sf"/>
</dbReference>
<feature type="region of interest" description="Disordered" evidence="3">
    <location>
        <begin position="1"/>
        <end position="26"/>
    </location>
</feature>
<dbReference type="SMART" id="SM00490">
    <property type="entry name" value="HELICc"/>
    <property type="match status" value="1"/>
</dbReference>
<feature type="compositionally biased region" description="Basic and acidic residues" evidence="3">
    <location>
        <begin position="334"/>
        <end position="361"/>
    </location>
</feature>
<dbReference type="Gene3D" id="1.25.40.10">
    <property type="entry name" value="Tetratricopeptide repeat domain"/>
    <property type="match status" value="2"/>
</dbReference>
<dbReference type="PROSITE" id="PS51194">
    <property type="entry name" value="HELICASE_CTER"/>
    <property type="match status" value="1"/>
</dbReference>
<sequence>MDQEVQETGDGLSRVSISHETKEMTEEEQEIFTELITNAKQLTAERKIKEALDLYRQALQMHYHEKLAKKIGKMEAYLKETGEDGDTGDRSRSSSTGTPGENLSGEDQEIYNQMISGARNLVEQGNIKEALDLNKEALKIHHNEKLARKITKMEMFLKTSGNQGTGNMKSQGTPKADTAQKESISDDNNEIFSQLIQTAKQYTEKGQIKDALELYREALQINPGHDKLAKRIAKIEVYLKENEEQQKRTDDNEAKTETKPESIGGTPSKENISEDNKEIFGQLIQTAKQYTDEGKIKDALELYREALKINPDHDKLAKKITKIEIYLNETEGKKLSSDQNVTEEHKPSIEPKSHVPSETTKKKSVSQEDQESFNQLVQTAKLYTDEGNLKDALDLYREAMKIYSSEKLAKKIEKIESYIKENYENEADEDSREHESNEDVKPSEMKTPGKSQNNQNDQEKFNKLVMEAKQLIGDGKVKAALDLNRQALTICHSEKLAKKVAKMEQYLKEHGNEEEGNDEENNGMVHVGNGYFMYKELFEKLYDHQKEAVLWMWGLHKKRKGGILGDDMGLGKTIQVISFLSGLFDMDKVKSVLIVMPVSLIVNWEKEFQKWAPGIRVEAYHGSSKKEKERALCKVQRRGGVLLTSYGLVVTSSEVIGKQDGREFVWDYVALDEGHKIKNPTKTTKGVHAIPARNRIILTGTPIQNNLKELWALFDFVHQGALLGTARTFKMEYENPITRARERDATVGERKLGQEMAISLKKIIAPYFLRRTKAEVTDTKDGVKVDKSEDGVGKMPSLTRKNDLILWVFLTQTQQKIYHDFLSLDTVKELLMTKKSPLVALTVLKKITDHPRLLSTRSCSSTRTRGSWVKSKQYLDEDQLESEEAYLSAVNQIKNVDDQILINESGKLIVLVELLDKLKAEGHRTLVFSQSRKLLDIIYKVISNRGHMVLRLDGTVTHLSERDQRMQKFQTDDRYSVFLLTTQVGGVGLTLTAADRVVIYDPSWNPATDAQAVDRAFRIGQEKNVVIYRLITCGTVEEKIYRRQIFKDSITRQTTGNSTNPYRYFTKQELKELFELNNPRVSSTQQQLEEMHSGFRKTDQSLDAHIAYLYSLDIFGISDHDLMFGKVKDNVDDIDEDNQEEVQGNDYIQARVQKAQELLKMESDLSQPMSQYPSEGQSNRPRVQAEWNMPTATSPVTSVPDGGPDDVIDLNEEDDNTEDSDTEMVDLTESPQKKTPKEERQIVPPVGQIKQEITQETDDDLPTLSSRNTKEEESNPRIKTEPSGPTVKQEPESPGIKSGNIHTEFIEVEIKSEPRNDLQQSEPICLDSDEEIQDSNEKNDSLSKGNDKTEEILIENNQENSVHENQENININMGNEIDIQNLETSLSNIHCDDDVMMTSPSKTPMKKQPVEMMVDSPMKVDSSEIKNLSIHKSPLRSIENLPLNSEEDMNTSVQKTPLKSRVNLNTESDDAEMASPALKSPVKTIENMTKGLGSAVKLFGSQISNTVSSIVNMVTPEKQRTPAKNKRRSVCASPWLAKTPKAGKSNVINEELLISPDANRPLMSVGRKFNIPLTSQALTEARMNSTIMSAFVDSPALDNRSADSSHSSSGSHSENFVEESPSPKKRLHGALVQDSPFNSCDTSRTDNSASIVVDSEQNTPAVIGNKSVISDLGIENTPKRPLNSPQNTDCIDDSMNNESDESGKSPDIKSRVDESNSDENENSNQNSDSPLSDRSNDNINDSPIATVNRKKRKAVIDSSDEDESEEENVDEEEEDSEKGGKSQKPSRSRNNVVSDDSDSESINGAKQTSKATKKNFVEDESESEDEYDDDDDSFIDDDDEMSDEEVSESEADESEEEDFDSLSEDLQTKFSSFVKKGRSMYKNGNYNEALMNILQALEIFPHKEVQALAIKINKKIDGS</sequence>
<feature type="repeat" description="TPR" evidence="2">
    <location>
        <begin position="373"/>
        <end position="406"/>
    </location>
</feature>
<dbReference type="Gene3D" id="3.40.50.10810">
    <property type="entry name" value="Tandem AAA-ATPase domain"/>
    <property type="match status" value="1"/>
</dbReference>
<feature type="compositionally biased region" description="Acidic residues" evidence="3">
    <location>
        <begin position="1758"/>
        <end position="1776"/>
    </location>
</feature>
<feature type="compositionally biased region" description="Polar residues" evidence="3">
    <location>
        <begin position="1730"/>
        <end position="1745"/>
    </location>
</feature>
<feature type="region of interest" description="Disordered" evidence="3">
    <location>
        <begin position="242"/>
        <end position="272"/>
    </location>
</feature>
<feature type="compositionally biased region" description="Basic and acidic residues" evidence="3">
    <location>
        <begin position="242"/>
        <end position="260"/>
    </location>
</feature>
<dbReference type="SMART" id="SM00487">
    <property type="entry name" value="DEXDc"/>
    <property type="match status" value="1"/>
</dbReference>
<dbReference type="Pfam" id="PF00271">
    <property type="entry name" value="Helicase_C"/>
    <property type="match status" value="1"/>
</dbReference>
<feature type="compositionally biased region" description="Basic and acidic residues" evidence="3">
    <location>
        <begin position="1268"/>
        <end position="1280"/>
    </location>
</feature>
<feature type="compositionally biased region" description="Acidic residues" evidence="3">
    <location>
        <begin position="1818"/>
        <end position="1863"/>
    </location>
</feature>
<evidence type="ECO:0000256" key="1">
    <source>
        <dbReference type="ARBA" id="ARBA00022801"/>
    </source>
</evidence>
<dbReference type="InterPro" id="IPR000330">
    <property type="entry name" value="SNF2_N"/>
</dbReference>
<dbReference type="Pfam" id="PF00176">
    <property type="entry name" value="SNF2-rel_dom"/>
    <property type="match status" value="1"/>
</dbReference>
<dbReference type="SMART" id="SM00028">
    <property type="entry name" value="TPR"/>
    <property type="match status" value="5"/>
</dbReference>
<feature type="repeat" description="TPR" evidence="2">
    <location>
        <begin position="192"/>
        <end position="225"/>
    </location>
</feature>
<dbReference type="EMBL" id="UYJE01000932">
    <property type="protein sequence ID" value="VDH97718.1"/>
    <property type="molecule type" value="Genomic_DNA"/>
</dbReference>
<feature type="domain" description="Helicase C-terminal" evidence="5">
    <location>
        <begin position="910"/>
        <end position="1074"/>
    </location>
</feature>
<dbReference type="SUPFAM" id="SSF52540">
    <property type="entry name" value="P-loop containing nucleoside triphosphate hydrolases"/>
    <property type="match status" value="2"/>
</dbReference>
<feature type="compositionally biased region" description="Polar residues" evidence="3">
    <location>
        <begin position="1635"/>
        <end position="1653"/>
    </location>
</feature>
<dbReference type="SUPFAM" id="SSF48452">
    <property type="entry name" value="TPR-like"/>
    <property type="match status" value="1"/>
</dbReference>
<feature type="compositionally biased region" description="Low complexity" evidence="3">
    <location>
        <begin position="1604"/>
        <end position="1613"/>
    </location>
</feature>
<feature type="domain" description="Helicase ATP-binding" evidence="4">
    <location>
        <begin position="553"/>
        <end position="720"/>
    </location>
</feature>
<dbReference type="GO" id="GO:0015616">
    <property type="term" value="F:DNA translocase activity"/>
    <property type="evidence" value="ECO:0007669"/>
    <property type="project" value="TreeGrafter"/>
</dbReference>
<feature type="region of interest" description="Disordered" evidence="3">
    <location>
        <begin position="1634"/>
        <end position="1653"/>
    </location>
</feature>
<dbReference type="InterPro" id="IPR019734">
    <property type="entry name" value="TPR_rpt"/>
</dbReference>